<evidence type="ECO:0000259" key="3">
    <source>
        <dbReference type="Pfam" id="PF00534"/>
    </source>
</evidence>
<protein>
    <recommendedName>
        <fullName evidence="7">Glycogen synthase</fullName>
    </recommendedName>
</protein>
<comment type="caution">
    <text evidence="5">The sequence shown here is derived from an EMBL/GenBank/DDBJ whole genome shotgun (WGS) entry which is preliminary data.</text>
</comment>
<sequence>MQTNIASDVAVVTPWYPTGQRPFRGAFVQAMVEATAPEYRRVTVYHTDEWGHRLPAETTAAIDEAYRALLPHGVHRRPTVGGADLVHLPVVMPVTPDYAEISRNHTEALRSSIGNVPLDAPVVHAHVGLPGGWAALHNARPDARVFVTEHATFLNLVLEQPEARAMYDELLHRCAGFFAVGDAVRKPLVEAFPHHADKIGFIPNPIAFDQPRATPVTALHRWLFVGGLLPRKGVSWLLEAFAKCRAEEPDLSLTFVGEGQLRKDLTRRAAELGVTEAVTFAGALPPDEALRMMREHDLLVHPSRFETFGMTIVEAIAAGTPVLVTRCGGPEETLAGLEQAAGELIPVEENAESIVDGYRRLRDRFPHGLDLPRAQRELADKYSYPAVARSHREAWFGGAGAGASTTTGWDARTDG</sequence>
<dbReference type="Proteomes" id="UP000646749">
    <property type="component" value="Unassembled WGS sequence"/>
</dbReference>
<evidence type="ECO:0000256" key="2">
    <source>
        <dbReference type="ARBA" id="ARBA00022679"/>
    </source>
</evidence>
<dbReference type="CDD" id="cd03801">
    <property type="entry name" value="GT4_PimA-like"/>
    <property type="match status" value="1"/>
</dbReference>
<proteinExistence type="predicted"/>
<dbReference type="Pfam" id="PF13439">
    <property type="entry name" value="Glyco_transf_4"/>
    <property type="match status" value="1"/>
</dbReference>
<accession>A0ABQ4EA95</accession>
<evidence type="ECO:0000313" key="5">
    <source>
        <dbReference type="EMBL" id="GIG91645.1"/>
    </source>
</evidence>
<dbReference type="PANTHER" id="PTHR12526:SF637">
    <property type="entry name" value="GLYCOSYLTRANSFERASE EPSF-RELATED"/>
    <property type="match status" value="1"/>
</dbReference>
<dbReference type="InterPro" id="IPR001296">
    <property type="entry name" value="Glyco_trans_1"/>
</dbReference>
<name>A0ABQ4EA95_9ACTN</name>
<evidence type="ECO:0000313" key="6">
    <source>
        <dbReference type="Proteomes" id="UP000646749"/>
    </source>
</evidence>
<keyword evidence="2" id="KW-0808">Transferase</keyword>
<dbReference type="InterPro" id="IPR028098">
    <property type="entry name" value="Glyco_trans_4-like_N"/>
</dbReference>
<reference evidence="5 6" key="1">
    <citation type="submission" date="2021-01" db="EMBL/GenBank/DDBJ databases">
        <title>Whole genome shotgun sequence of Plantactinospora endophytica NBRC 110450.</title>
        <authorList>
            <person name="Komaki H."/>
            <person name="Tamura T."/>
        </authorList>
    </citation>
    <scope>NUCLEOTIDE SEQUENCE [LARGE SCALE GENOMIC DNA]</scope>
    <source>
        <strain evidence="5 6">NBRC 110450</strain>
    </source>
</reference>
<feature type="domain" description="Glycosyltransferase subfamily 4-like N-terminal" evidence="4">
    <location>
        <begin position="58"/>
        <end position="207"/>
    </location>
</feature>
<organism evidence="5 6">
    <name type="scientific">Plantactinospora endophytica</name>
    <dbReference type="NCBI Taxonomy" id="673535"/>
    <lineage>
        <taxon>Bacteria</taxon>
        <taxon>Bacillati</taxon>
        <taxon>Actinomycetota</taxon>
        <taxon>Actinomycetes</taxon>
        <taxon>Micromonosporales</taxon>
        <taxon>Micromonosporaceae</taxon>
        <taxon>Plantactinospora</taxon>
    </lineage>
</organism>
<keyword evidence="1" id="KW-0328">Glycosyltransferase</keyword>
<evidence type="ECO:0008006" key="7">
    <source>
        <dbReference type="Google" id="ProtNLM"/>
    </source>
</evidence>
<dbReference type="Pfam" id="PF00534">
    <property type="entry name" value="Glycos_transf_1"/>
    <property type="match status" value="1"/>
</dbReference>
<gene>
    <name evidence="5" type="ORF">Pen02_65810</name>
</gene>
<dbReference type="SUPFAM" id="SSF53756">
    <property type="entry name" value="UDP-Glycosyltransferase/glycogen phosphorylase"/>
    <property type="match status" value="1"/>
</dbReference>
<dbReference type="PANTHER" id="PTHR12526">
    <property type="entry name" value="GLYCOSYLTRANSFERASE"/>
    <property type="match status" value="1"/>
</dbReference>
<evidence type="ECO:0000256" key="1">
    <source>
        <dbReference type="ARBA" id="ARBA00022676"/>
    </source>
</evidence>
<dbReference type="EMBL" id="BONW01000039">
    <property type="protein sequence ID" value="GIG91645.1"/>
    <property type="molecule type" value="Genomic_DNA"/>
</dbReference>
<evidence type="ECO:0000259" key="4">
    <source>
        <dbReference type="Pfam" id="PF13439"/>
    </source>
</evidence>
<feature type="domain" description="Glycosyl transferase family 1" evidence="3">
    <location>
        <begin position="223"/>
        <end position="361"/>
    </location>
</feature>
<keyword evidence="6" id="KW-1185">Reference proteome</keyword>
<dbReference type="Gene3D" id="3.40.50.2000">
    <property type="entry name" value="Glycogen Phosphorylase B"/>
    <property type="match status" value="2"/>
</dbReference>